<dbReference type="InterPro" id="IPR031329">
    <property type="entry name" value="NEUT/ALK_ceramidase_N"/>
</dbReference>
<dbReference type="OrthoDB" id="622550at2"/>
<feature type="domain" description="Neutral/alkaline non-lysosomal ceramidase N-terminal" evidence="1">
    <location>
        <begin position="4"/>
        <end position="240"/>
    </location>
</feature>
<dbReference type="Pfam" id="PF04734">
    <property type="entry name" value="Ceramidase_alk"/>
    <property type="match status" value="1"/>
</dbReference>
<sequence length="435" mass="47750">MDLLLGTAKIDITPEHPVPLAGYGHRKGVMDGVSHPIYLRVALFEQIDETARHKQLVASADMIWWGTERMEKLIGKLTERFGLRRSDVILTASHSHSGPQTSALMPHIGLIDESYVQSLENKLVACVEEAQSNLEPVTVERGSSTCDVGVNRRKYMNGVVHFEPNPEGPNDNAVTVIRFRNESGETKALFVHYTCHPTVTNANLISAEYSGIAMEEVERELGGRSVALFLQGCCGNIRPALVRDGKFYNGGDAEVREMGARLKGAVLRALDGSLQKLTLRKLNGDYASCELPYQLVPSREMLEEALEKGEERERNWADQLLHDSTLIRESVPLELVRLDIAEGLTLLSMNAEMVVEYGLYVKAVSAGDVLPVAYSNGMIGYVSTAEQLNEGGYEATGSYYYFGLCSPFSQASEGIIKETVDYLLAGGQAGKSQNS</sequence>
<name>A0A329MPE0_9BACL</name>
<gene>
    <name evidence="2" type="ORF">DQG23_06890</name>
</gene>
<protein>
    <recommendedName>
        <fullName evidence="1">Neutral/alkaline non-lysosomal ceramidase N-terminal domain-containing protein</fullName>
    </recommendedName>
</protein>
<dbReference type="EMBL" id="QMFB01000003">
    <property type="protein sequence ID" value="RAV21779.1"/>
    <property type="molecule type" value="Genomic_DNA"/>
</dbReference>
<dbReference type="AlphaFoldDB" id="A0A329MPE0"/>
<dbReference type="Proteomes" id="UP000250369">
    <property type="component" value="Unassembled WGS sequence"/>
</dbReference>
<organism evidence="2 3">
    <name type="scientific">Paenibacillus contaminans</name>
    <dbReference type="NCBI Taxonomy" id="450362"/>
    <lineage>
        <taxon>Bacteria</taxon>
        <taxon>Bacillati</taxon>
        <taxon>Bacillota</taxon>
        <taxon>Bacilli</taxon>
        <taxon>Bacillales</taxon>
        <taxon>Paenibacillaceae</taxon>
        <taxon>Paenibacillus</taxon>
    </lineage>
</organism>
<proteinExistence type="predicted"/>
<dbReference type="RefSeq" id="WP_113030092.1">
    <property type="nucleotide sequence ID" value="NZ_QMFB01000003.1"/>
</dbReference>
<accession>A0A329MPE0</accession>
<evidence type="ECO:0000313" key="3">
    <source>
        <dbReference type="Proteomes" id="UP000250369"/>
    </source>
</evidence>
<comment type="caution">
    <text evidence="2">The sequence shown here is derived from an EMBL/GenBank/DDBJ whole genome shotgun (WGS) entry which is preliminary data.</text>
</comment>
<evidence type="ECO:0000259" key="1">
    <source>
        <dbReference type="Pfam" id="PF04734"/>
    </source>
</evidence>
<evidence type="ECO:0000313" key="2">
    <source>
        <dbReference type="EMBL" id="RAV21779.1"/>
    </source>
</evidence>
<reference evidence="2 3" key="1">
    <citation type="journal article" date="2009" name="Int. J. Syst. Evol. Microbiol.">
        <title>Paenibacillus contaminans sp. nov., isolated from a contaminated laboratory plate.</title>
        <authorList>
            <person name="Chou J.H."/>
            <person name="Lee J.H."/>
            <person name="Lin M.C."/>
            <person name="Chang P.S."/>
            <person name="Arun A.B."/>
            <person name="Young C.C."/>
            <person name="Chen W.M."/>
        </authorList>
    </citation>
    <scope>NUCLEOTIDE SEQUENCE [LARGE SCALE GENOMIC DNA]</scope>
    <source>
        <strain evidence="2 3">CKOBP-6</strain>
    </source>
</reference>
<keyword evidence="3" id="KW-1185">Reference proteome</keyword>